<dbReference type="PRINTS" id="PR00304">
    <property type="entry name" value="TCOMPLEXTCP1"/>
</dbReference>
<protein>
    <submittedName>
        <fullName evidence="6">Uncharacterized protein</fullName>
    </submittedName>
</protein>
<dbReference type="InterPro" id="IPR027413">
    <property type="entry name" value="GROEL-like_equatorial_sf"/>
</dbReference>
<dbReference type="PROSITE" id="PS00995">
    <property type="entry name" value="TCP1_3"/>
    <property type="match status" value="1"/>
</dbReference>
<proteinExistence type="inferred from homology"/>
<gene>
    <name evidence="6" type="ORF">SPARVUS_LOCUS11002221</name>
</gene>
<evidence type="ECO:0000313" key="7">
    <source>
        <dbReference type="Proteomes" id="UP001162483"/>
    </source>
</evidence>
<keyword evidence="3 5" id="KW-0067">ATP-binding</keyword>
<dbReference type="EMBL" id="CATNWA010016126">
    <property type="protein sequence ID" value="CAI9590117.1"/>
    <property type="molecule type" value="Genomic_DNA"/>
</dbReference>
<dbReference type="Gene3D" id="1.10.560.10">
    <property type="entry name" value="GroEL-like equatorial domain"/>
    <property type="match status" value="1"/>
</dbReference>
<dbReference type="Pfam" id="PF00118">
    <property type="entry name" value="Cpn60_TCP1"/>
    <property type="match status" value="1"/>
</dbReference>
<comment type="caution">
    <text evidence="6">The sequence shown here is derived from an EMBL/GenBank/DDBJ whole genome shotgun (WGS) entry which is preliminary data.</text>
</comment>
<dbReference type="InterPro" id="IPR002423">
    <property type="entry name" value="Cpn60/GroEL/TCP-1"/>
</dbReference>
<sequence>MMVDKDGQVTVTNDGATILSMMDVDHQIAKLMVELSKSQDDEIGDGTTGVVGKTKNVVH</sequence>
<name>A0ABN9F0J9_9NEOB</name>
<dbReference type="InterPro" id="IPR002194">
    <property type="entry name" value="Chaperonin_TCP-1_CS"/>
</dbReference>
<dbReference type="PANTHER" id="PTHR11353">
    <property type="entry name" value="CHAPERONIN"/>
    <property type="match status" value="1"/>
</dbReference>
<keyword evidence="4 5" id="KW-0143">Chaperone</keyword>
<dbReference type="SUPFAM" id="SSF48592">
    <property type="entry name" value="GroEL equatorial domain-like"/>
    <property type="match status" value="1"/>
</dbReference>
<keyword evidence="7" id="KW-1185">Reference proteome</keyword>
<evidence type="ECO:0000256" key="3">
    <source>
        <dbReference type="ARBA" id="ARBA00022840"/>
    </source>
</evidence>
<comment type="similarity">
    <text evidence="1 5">Belongs to the TCP-1 chaperonin family.</text>
</comment>
<evidence type="ECO:0000256" key="2">
    <source>
        <dbReference type="ARBA" id="ARBA00022741"/>
    </source>
</evidence>
<keyword evidence="2 5" id="KW-0547">Nucleotide-binding</keyword>
<evidence type="ECO:0000256" key="4">
    <source>
        <dbReference type="ARBA" id="ARBA00023186"/>
    </source>
</evidence>
<dbReference type="PROSITE" id="PS00751">
    <property type="entry name" value="TCP1_2"/>
    <property type="match status" value="1"/>
</dbReference>
<accession>A0ABN9F0J9</accession>
<evidence type="ECO:0000256" key="5">
    <source>
        <dbReference type="RuleBase" id="RU004187"/>
    </source>
</evidence>
<organism evidence="6 7">
    <name type="scientific">Staurois parvus</name>
    <dbReference type="NCBI Taxonomy" id="386267"/>
    <lineage>
        <taxon>Eukaryota</taxon>
        <taxon>Metazoa</taxon>
        <taxon>Chordata</taxon>
        <taxon>Craniata</taxon>
        <taxon>Vertebrata</taxon>
        <taxon>Euteleostomi</taxon>
        <taxon>Amphibia</taxon>
        <taxon>Batrachia</taxon>
        <taxon>Anura</taxon>
        <taxon>Neobatrachia</taxon>
        <taxon>Ranoidea</taxon>
        <taxon>Ranidae</taxon>
        <taxon>Staurois</taxon>
    </lineage>
</organism>
<reference evidence="6" key="1">
    <citation type="submission" date="2023-05" db="EMBL/GenBank/DDBJ databases">
        <authorList>
            <person name="Stuckert A."/>
        </authorList>
    </citation>
    <scope>NUCLEOTIDE SEQUENCE</scope>
</reference>
<dbReference type="InterPro" id="IPR017998">
    <property type="entry name" value="Chaperone_TCP-1"/>
</dbReference>
<evidence type="ECO:0000256" key="1">
    <source>
        <dbReference type="ARBA" id="ARBA00008020"/>
    </source>
</evidence>
<evidence type="ECO:0000313" key="6">
    <source>
        <dbReference type="EMBL" id="CAI9590117.1"/>
    </source>
</evidence>
<dbReference type="Proteomes" id="UP001162483">
    <property type="component" value="Unassembled WGS sequence"/>
</dbReference>